<name>A0A5K3FFM5_MESCO</name>
<dbReference type="PANTHER" id="PTHR12482:SF5">
    <property type="entry name" value="DUF676 DOMAIN-CONTAINING PROTEIN"/>
    <property type="match status" value="1"/>
</dbReference>
<dbReference type="WBParaSite" id="MCU_007461-RA">
    <property type="protein sequence ID" value="MCU_007461-RA"/>
    <property type="gene ID" value="MCU_007461"/>
</dbReference>
<feature type="region of interest" description="Disordered" evidence="1">
    <location>
        <begin position="86"/>
        <end position="113"/>
    </location>
</feature>
<feature type="domain" description="DUF676" evidence="2">
    <location>
        <begin position="178"/>
        <end position="369"/>
    </location>
</feature>
<evidence type="ECO:0000313" key="3">
    <source>
        <dbReference type="WBParaSite" id="MCU_007461-RA"/>
    </source>
</evidence>
<sequence>MLTLEDEFADYGRKGETVQKLLVAMAPSSAPLEAEESPMASNGLSSSETASPTTMSHRVTNNHQRGTDRIARRSLSQNFFTDLEPIVSEETSDKSSSNRRLNSAREQRTSASSVECLSHSASDRLVNTFAPGTMTFVMLKEHLKQQIIPKFTGNVYSDFSQLAVPFPYFSAPSVKPSGIHLVICVHGLDGNCYDLRLVTVYLQMALPDYPLEFLMSDSNHQDTFASFEQLRDNLVEEIIQHVDSMTETPTHISFIGHSLGCVLIRAALSSPRMEHLYPRLHTFLSFCGPHLGTVYSTSGLVSMGMWALQKFKKSESLLQLRMRDHPDLRETFMYTLSAAEGMNRFRYVLLVASPQDHYVPHHSSRIELCKASIQDPTEMGTIYMEMVANILQKLIKSGKTTVVRYDVHHEVQSSANHFIGRAAHVAVLDSEVFLEKFFCISAAKYFRCNEATENGYD</sequence>
<dbReference type="SUPFAM" id="SSF53474">
    <property type="entry name" value="alpha/beta-Hydrolases"/>
    <property type="match status" value="1"/>
</dbReference>
<feature type="compositionally biased region" description="Polar residues" evidence="1">
    <location>
        <begin position="39"/>
        <end position="64"/>
    </location>
</feature>
<proteinExistence type="predicted"/>
<dbReference type="InterPro" id="IPR044294">
    <property type="entry name" value="Lipase-like"/>
</dbReference>
<dbReference type="PANTHER" id="PTHR12482">
    <property type="entry name" value="LIPASE ROG1-RELATED-RELATED"/>
    <property type="match status" value="1"/>
</dbReference>
<evidence type="ECO:0000259" key="2">
    <source>
        <dbReference type="Pfam" id="PF05057"/>
    </source>
</evidence>
<dbReference type="Gene3D" id="3.40.50.1820">
    <property type="entry name" value="alpha/beta hydrolase"/>
    <property type="match status" value="1"/>
</dbReference>
<reference evidence="3" key="1">
    <citation type="submission" date="2019-11" db="UniProtKB">
        <authorList>
            <consortium name="WormBaseParasite"/>
        </authorList>
    </citation>
    <scope>IDENTIFICATION</scope>
</reference>
<dbReference type="AlphaFoldDB" id="A0A5K3FFM5"/>
<dbReference type="Pfam" id="PF05057">
    <property type="entry name" value="DUF676"/>
    <property type="match status" value="1"/>
</dbReference>
<accession>A0A5K3FFM5</accession>
<evidence type="ECO:0000256" key="1">
    <source>
        <dbReference type="SAM" id="MobiDB-lite"/>
    </source>
</evidence>
<dbReference type="InterPro" id="IPR029058">
    <property type="entry name" value="AB_hydrolase_fold"/>
</dbReference>
<dbReference type="InterPro" id="IPR007751">
    <property type="entry name" value="DUF676_lipase-like"/>
</dbReference>
<organism evidence="3">
    <name type="scientific">Mesocestoides corti</name>
    <name type="common">Flatworm</name>
    <dbReference type="NCBI Taxonomy" id="53468"/>
    <lineage>
        <taxon>Eukaryota</taxon>
        <taxon>Metazoa</taxon>
        <taxon>Spiralia</taxon>
        <taxon>Lophotrochozoa</taxon>
        <taxon>Platyhelminthes</taxon>
        <taxon>Cestoda</taxon>
        <taxon>Eucestoda</taxon>
        <taxon>Cyclophyllidea</taxon>
        <taxon>Mesocestoididae</taxon>
        <taxon>Mesocestoides</taxon>
    </lineage>
</organism>
<feature type="region of interest" description="Disordered" evidence="1">
    <location>
        <begin position="32"/>
        <end position="71"/>
    </location>
</feature>
<protein>
    <submittedName>
        <fullName evidence="3">DUF676 domain-containing protein</fullName>
    </submittedName>
</protein>